<gene>
    <name evidence="6" type="ORF">P4826_12610</name>
</gene>
<evidence type="ECO:0000256" key="3">
    <source>
        <dbReference type="ARBA" id="ARBA00023125"/>
    </source>
</evidence>
<comment type="similarity">
    <text evidence="1">Belongs to the LysR transcriptional regulatory family.</text>
</comment>
<keyword evidence="2" id="KW-0805">Transcription regulation</keyword>
<dbReference type="Pfam" id="PF00126">
    <property type="entry name" value="HTH_1"/>
    <property type="match status" value="1"/>
</dbReference>
<dbReference type="EMBL" id="CP136921">
    <property type="protein sequence ID" value="WOO31248.1"/>
    <property type="molecule type" value="Genomic_DNA"/>
</dbReference>
<dbReference type="CDD" id="cd08414">
    <property type="entry name" value="PBP2_LTTR_aromatics_like"/>
    <property type="match status" value="1"/>
</dbReference>
<dbReference type="RefSeq" id="WP_317700723.1">
    <property type="nucleotide sequence ID" value="NZ_CP136921.1"/>
</dbReference>
<keyword evidence="7" id="KW-1185">Reference proteome</keyword>
<dbReference type="InterPro" id="IPR005119">
    <property type="entry name" value="LysR_subst-bd"/>
</dbReference>
<feature type="domain" description="HTH lysR-type" evidence="5">
    <location>
        <begin position="6"/>
        <end position="63"/>
    </location>
</feature>
<proteinExistence type="inferred from homology"/>
<name>A0ABZ0J312_9BURK</name>
<sequence>MNANPFDTRTMRYLLAVAELGSMTAAAAQLGVAQPALSQALRRLESQLGVRLFERSRRGAELSCAGRAVIDDVRASLALAASAEQHARAIADGKSGQLHIGFVTHAVYEALPAALKLLQAEFVGTRVVLSEMGNADLMQALAEGRIDLAMLHTPVALQGRVRQKLVRRDPLVAVLPAGEPLGVDGRAWLADVARLGLVWFPQAQLPALRAGIASAFSRAGLELRVVQEANRSLTVLSCVAAGIGASLLPQSAAVLQHRGVQFVPLADGERLPHFELSVLWQASGRPTIASQLADRL</sequence>
<dbReference type="InterPro" id="IPR036388">
    <property type="entry name" value="WH-like_DNA-bd_sf"/>
</dbReference>
<dbReference type="PROSITE" id="PS50931">
    <property type="entry name" value="HTH_LYSR"/>
    <property type="match status" value="1"/>
</dbReference>
<reference evidence="6 7" key="1">
    <citation type="submission" date="2023-03" db="EMBL/GenBank/DDBJ databases">
        <title>Diaphorobacter basophil sp. nov., isolated from a sewage-treatment plant.</title>
        <authorList>
            <person name="Yang K."/>
        </authorList>
    </citation>
    <scope>NUCLEOTIDE SEQUENCE [LARGE SCALE GENOMIC DNA]</scope>
    <source>
        <strain evidence="6 7">Y-1</strain>
    </source>
</reference>
<evidence type="ECO:0000256" key="4">
    <source>
        <dbReference type="ARBA" id="ARBA00023163"/>
    </source>
</evidence>
<protein>
    <submittedName>
        <fullName evidence="6">LysR family transcriptional regulator</fullName>
    </submittedName>
</protein>
<organism evidence="6 7">
    <name type="scientific">Diaphorobacter limosus</name>
    <dbReference type="NCBI Taxonomy" id="3036128"/>
    <lineage>
        <taxon>Bacteria</taxon>
        <taxon>Pseudomonadati</taxon>
        <taxon>Pseudomonadota</taxon>
        <taxon>Betaproteobacteria</taxon>
        <taxon>Burkholderiales</taxon>
        <taxon>Comamonadaceae</taxon>
        <taxon>Diaphorobacter</taxon>
    </lineage>
</organism>
<evidence type="ECO:0000259" key="5">
    <source>
        <dbReference type="PROSITE" id="PS50931"/>
    </source>
</evidence>
<evidence type="ECO:0000313" key="6">
    <source>
        <dbReference type="EMBL" id="WOO31248.1"/>
    </source>
</evidence>
<keyword evidence="4" id="KW-0804">Transcription</keyword>
<dbReference type="PRINTS" id="PR00039">
    <property type="entry name" value="HTHLYSR"/>
</dbReference>
<dbReference type="SUPFAM" id="SSF46785">
    <property type="entry name" value="Winged helix' DNA-binding domain"/>
    <property type="match status" value="1"/>
</dbReference>
<accession>A0ABZ0J312</accession>
<dbReference type="Pfam" id="PF03466">
    <property type="entry name" value="LysR_substrate"/>
    <property type="match status" value="1"/>
</dbReference>
<dbReference type="SUPFAM" id="SSF53850">
    <property type="entry name" value="Periplasmic binding protein-like II"/>
    <property type="match status" value="1"/>
</dbReference>
<dbReference type="InterPro" id="IPR036390">
    <property type="entry name" value="WH_DNA-bd_sf"/>
</dbReference>
<dbReference type="InterPro" id="IPR000847">
    <property type="entry name" value="LysR_HTH_N"/>
</dbReference>
<evidence type="ECO:0000256" key="1">
    <source>
        <dbReference type="ARBA" id="ARBA00009437"/>
    </source>
</evidence>
<evidence type="ECO:0000313" key="7">
    <source>
        <dbReference type="Proteomes" id="UP001303211"/>
    </source>
</evidence>
<dbReference type="PANTHER" id="PTHR30346:SF30">
    <property type="entry name" value="SMALL NEUTRAL PROTEASE REGULATORY PROTEIN"/>
    <property type="match status" value="1"/>
</dbReference>
<dbReference type="Gene3D" id="3.40.190.10">
    <property type="entry name" value="Periplasmic binding protein-like II"/>
    <property type="match status" value="2"/>
</dbReference>
<dbReference type="PANTHER" id="PTHR30346">
    <property type="entry name" value="TRANSCRIPTIONAL DUAL REGULATOR HCAR-RELATED"/>
    <property type="match status" value="1"/>
</dbReference>
<evidence type="ECO:0000256" key="2">
    <source>
        <dbReference type="ARBA" id="ARBA00023015"/>
    </source>
</evidence>
<dbReference type="Proteomes" id="UP001303211">
    <property type="component" value="Chromosome"/>
</dbReference>
<keyword evidence="3" id="KW-0238">DNA-binding</keyword>
<dbReference type="Gene3D" id="1.10.10.10">
    <property type="entry name" value="Winged helix-like DNA-binding domain superfamily/Winged helix DNA-binding domain"/>
    <property type="match status" value="1"/>
</dbReference>